<evidence type="ECO:0000259" key="2">
    <source>
        <dbReference type="Pfam" id="PF06439"/>
    </source>
</evidence>
<protein>
    <submittedName>
        <fullName evidence="3">DUF1080 domain-containing protein</fullName>
    </submittedName>
</protein>
<dbReference type="Proteomes" id="UP001207930">
    <property type="component" value="Unassembled WGS sequence"/>
</dbReference>
<dbReference type="EMBL" id="JAPDDS010000015">
    <property type="protein sequence ID" value="MCW1887224.1"/>
    <property type="molecule type" value="Genomic_DNA"/>
</dbReference>
<keyword evidence="1" id="KW-0732">Signal</keyword>
<organism evidence="3 4">
    <name type="scientific">Luteolibacter flavescens</name>
    <dbReference type="NCBI Taxonomy" id="1859460"/>
    <lineage>
        <taxon>Bacteria</taxon>
        <taxon>Pseudomonadati</taxon>
        <taxon>Verrucomicrobiota</taxon>
        <taxon>Verrucomicrobiia</taxon>
        <taxon>Verrucomicrobiales</taxon>
        <taxon>Verrucomicrobiaceae</taxon>
        <taxon>Luteolibacter</taxon>
    </lineage>
</organism>
<evidence type="ECO:0000256" key="1">
    <source>
        <dbReference type="SAM" id="SignalP"/>
    </source>
</evidence>
<evidence type="ECO:0000313" key="4">
    <source>
        <dbReference type="Proteomes" id="UP001207930"/>
    </source>
</evidence>
<name>A0ABT3FVH9_9BACT</name>
<sequence length="188" mass="20796">MKTIMQALAAGLLLAGAAAGAEWQELFNGRDLTGWEPQTKVDWQVKDGAIVATKGADGLLTTRETYRDYELEVEFRAPDGTNSGIFLSTPKTVTDPANECYEVNIAPASNPFPTGSLVGRSRHDGGEAPEWRKLRMKVESGRVLVWLGDKQIIDYKDRKPLEGGHIGLQFREGRVEFRGIRIRKLGLP</sequence>
<feature type="chain" id="PRO_5045209287" evidence="1">
    <location>
        <begin position="22"/>
        <end position="188"/>
    </location>
</feature>
<comment type="caution">
    <text evidence="3">The sequence shown here is derived from an EMBL/GenBank/DDBJ whole genome shotgun (WGS) entry which is preliminary data.</text>
</comment>
<gene>
    <name evidence="3" type="ORF">OKA04_20975</name>
</gene>
<dbReference type="Pfam" id="PF06439">
    <property type="entry name" value="3keto-disac_hyd"/>
    <property type="match status" value="1"/>
</dbReference>
<dbReference type="InterPro" id="IPR010496">
    <property type="entry name" value="AL/BT2_dom"/>
</dbReference>
<evidence type="ECO:0000313" key="3">
    <source>
        <dbReference type="EMBL" id="MCW1887224.1"/>
    </source>
</evidence>
<dbReference type="Gene3D" id="2.60.120.560">
    <property type="entry name" value="Exo-inulinase, domain 1"/>
    <property type="match status" value="1"/>
</dbReference>
<accession>A0ABT3FVH9</accession>
<keyword evidence="4" id="KW-1185">Reference proteome</keyword>
<reference evidence="3 4" key="1">
    <citation type="submission" date="2022-10" db="EMBL/GenBank/DDBJ databases">
        <title>Luteolibacter flavescens strain MCCC 1K03193, whole genome shotgun sequencing project.</title>
        <authorList>
            <person name="Zhao G."/>
            <person name="Shen L."/>
        </authorList>
    </citation>
    <scope>NUCLEOTIDE SEQUENCE [LARGE SCALE GENOMIC DNA]</scope>
    <source>
        <strain evidence="3 4">MCCC 1K03193</strain>
    </source>
</reference>
<feature type="signal peptide" evidence="1">
    <location>
        <begin position="1"/>
        <end position="21"/>
    </location>
</feature>
<proteinExistence type="predicted"/>
<feature type="domain" description="3-keto-alpha-glucoside-1,2-lyase/3-keto-2-hydroxy-glucal hydratase" evidence="2">
    <location>
        <begin position="22"/>
        <end position="183"/>
    </location>
</feature>